<keyword evidence="2" id="KW-1185">Reference proteome</keyword>
<dbReference type="Gene3D" id="1.20.58.60">
    <property type="match status" value="1"/>
</dbReference>
<dbReference type="OrthoDB" id="10017054at2759"/>
<comment type="caution">
    <text evidence="1">The sequence shown here is derived from an EMBL/GenBank/DDBJ whole genome shotgun (WGS) entry which is preliminary data.</text>
</comment>
<dbReference type="AlphaFoldDB" id="A0A2R6RZB7"/>
<evidence type="ECO:0000313" key="1">
    <source>
        <dbReference type="EMBL" id="PSS35374.1"/>
    </source>
</evidence>
<dbReference type="SUPFAM" id="SSF46966">
    <property type="entry name" value="Spectrin repeat"/>
    <property type="match status" value="1"/>
</dbReference>
<organism evidence="1 2">
    <name type="scientific">Hermanssonia centrifuga</name>
    <dbReference type="NCBI Taxonomy" id="98765"/>
    <lineage>
        <taxon>Eukaryota</taxon>
        <taxon>Fungi</taxon>
        <taxon>Dikarya</taxon>
        <taxon>Basidiomycota</taxon>
        <taxon>Agaricomycotina</taxon>
        <taxon>Agaricomycetes</taxon>
        <taxon>Polyporales</taxon>
        <taxon>Meruliaceae</taxon>
        <taxon>Hermanssonia</taxon>
    </lineage>
</organism>
<dbReference type="PANTHER" id="PTHR11915">
    <property type="entry name" value="SPECTRIN/FILAMIN RELATED CYTOSKELETAL PROTEIN"/>
    <property type="match status" value="1"/>
</dbReference>
<sequence>MDQAETVSRRVEKFAELMQSVWLSKNDYERRVRALLSSVLEIQALWAAIKFTGTYVDAKEHASNFQKYKQTTKRQWVTEKQDVSTLFGNVQTKLRTYGLREYVPPPGLSLADLDAAWKALLASEAKRSRAINAQIRE</sequence>
<dbReference type="Proteomes" id="UP000186601">
    <property type="component" value="Unassembled WGS sequence"/>
</dbReference>
<dbReference type="EMBL" id="MLYV02000135">
    <property type="protein sequence ID" value="PSS35374.1"/>
    <property type="molecule type" value="Genomic_DNA"/>
</dbReference>
<proteinExistence type="predicted"/>
<protein>
    <submittedName>
        <fullName evidence="1">Uncharacterized protein</fullName>
    </submittedName>
</protein>
<name>A0A2R6RZB7_9APHY</name>
<evidence type="ECO:0000313" key="2">
    <source>
        <dbReference type="Proteomes" id="UP000186601"/>
    </source>
</evidence>
<accession>A0A2R6RZB7</accession>
<reference evidence="1 2" key="1">
    <citation type="submission" date="2018-02" db="EMBL/GenBank/DDBJ databases">
        <title>Genome sequence of the basidiomycete white-rot fungus Phlebia centrifuga.</title>
        <authorList>
            <person name="Granchi Z."/>
            <person name="Peng M."/>
            <person name="de Vries R.P."/>
            <person name="Hilden K."/>
            <person name="Makela M.R."/>
            <person name="Grigoriev I."/>
            <person name="Riley R."/>
        </authorList>
    </citation>
    <scope>NUCLEOTIDE SEQUENCE [LARGE SCALE GENOMIC DNA]</scope>
    <source>
        <strain evidence="1 2">FBCC195</strain>
    </source>
</reference>
<gene>
    <name evidence="1" type="ORF">PHLCEN_2v1669</name>
</gene>
<dbReference type="STRING" id="98765.A0A2R6RZB7"/>